<feature type="transmembrane region" description="Helical" evidence="1">
    <location>
        <begin position="6"/>
        <end position="31"/>
    </location>
</feature>
<dbReference type="KEGG" id="rsi:Runsl_2693"/>
<dbReference type="Proteomes" id="UP000000493">
    <property type="component" value="Chromosome"/>
</dbReference>
<keyword evidence="3" id="KW-1185">Reference proteome</keyword>
<organism evidence="2 3">
    <name type="scientific">Runella slithyformis (strain ATCC 29530 / DSM 19594 / LMG 11500 / NCIMB 11436 / LSU 4)</name>
    <dbReference type="NCBI Taxonomy" id="761193"/>
    <lineage>
        <taxon>Bacteria</taxon>
        <taxon>Pseudomonadati</taxon>
        <taxon>Bacteroidota</taxon>
        <taxon>Cytophagia</taxon>
        <taxon>Cytophagales</taxon>
        <taxon>Spirosomataceae</taxon>
        <taxon>Runella</taxon>
    </lineage>
</organism>
<gene>
    <name evidence="2" type="ordered locus">Runsl_2693</name>
</gene>
<keyword evidence="1" id="KW-0812">Transmembrane</keyword>
<name>A0A7U3ZKW0_RUNSL</name>
<dbReference type="Pfam" id="PF09912">
    <property type="entry name" value="DUF2141"/>
    <property type="match status" value="1"/>
</dbReference>
<dbReference type="InterPro" id="IPR018673">
    <property type="entry name" value="DUF2141"/>
</dbReference>
<evidence type="ECO:0000313" key="3">
    <source>
        <dbReference type="Proteomes" id="UP000000493"/>
    </source>
</evidence>
<keyword evidence="1" id="KW-0472">Membrane</keyword>
<evidence type="ECO:0000313" key="2">
    <source>
        <dbReference type="EMBL" id="AEI49092.1"/>
    </source>
</evidence>
<evidence type="ECO:0008006" key="4">
    <source>
        <dbReference type="Google" id="ProtNLM"/>
    </source>
</evidence>
<sequence length="161" mass="18310">MYFCLLIPNLIVFVCHYFIILMKLISLILLLSFFMTAEETAVTIEITNVRHPKGTLRLGVFRANNTFGSTYTKPDFGQMVAVTGKGATRTVMNLPPGRYALALYHDMNDNWKLDKNFVGYPKEPFGFSNNYHPIFSGPGFEDCAFEVKAHEPSYLKIKLLN</sequence>
<reference evidence="2 3" key="2">
    <citation type="journal article" date="2012" name="Stand. Genomic Sci.">
        <title>Complete genome sequence of the aquatic bacterium Runella slithyformis type strain (LSU 4(T)).</title>
        <authorList>
            <person name="Copeland A."/>
            <person name="Zhang X."/>
            <person name="Misra M."/>
            <person name="Lapidus A."/>
            <person name="Nolan M."/>
            <person name="Lucas S."/>
            <person name="Deshpande S."/>
            <person name="Cheng J.F."/>
            <person name="Tapia R."/>
            <person name="Goodwin L.A."/>
            <person name="Pitluck S."/>
            <person name="Liolios K."/>
            <person name="Pagani I."/>
            <person name="Ivanova N."/>
            <person name="Mikhailova N."/>
            <person name="Pati A."/>
            <person name="Chen A."/>
            <person name="Palaniappan K."/>
            <person name="Land M."/>
            <person name="Hauser L."/>
            <person name="Pan C."/>
            <person name="Jeffries C.D."/>
            <person name="Detter J.C."/>
            <person name="Brambilla E.M."/>
            <person name="Rohde M."/>
            <person name="Djao O.D."/>
            <person name="Goker M."/>
            <person name="Sikorski J."/>
            <person name="Tindall B.J."/>
            <person name="Woyke T."/>
            <person name="Bristow J."/>
            <person name="Eisen J.A."/>
            <person name="Markowitz V."/>
            <person name="Hugenholtz P."/>
            <person name="Kyrpides N.C."/>
            <person name="Klenk H.P."/>
            <person name="Mavromatis K."/>
        </authorList>
    </citation>
    <scope>NUCLEOTIDE SEQUENCE [LARGE SCALE GENOMIC DNA]</scope>
    <source>
        <strain evidence="3">ATCC 29530 / DSM 19594 / LMG 11500 / NCIMB 11436 / LSU 4</strain>
    </source>
</reference>
<proteinExistence type="predicted"/>
<dbReference type="AlphaFoldDB" id="A0A7U3ZKW0"/>
<accession>A0A7U3ZKW0</accession>
<dbReference type="EMBL" id="CP002859">
    <property type="protein sequence ID" value="AEI49092.1"/>
    <property type="molecule type" value="Genomic_DNA"/>
</dbReference>
<keyword evidence="1" id="KW-1133">Transmembrane helix</keyword>
<protein>
    <recommendedName>
        <fullName evidence="4">DUF2141 domain-containing protein</fullName>
    </recommendedName>
</protein>
<evidence type="ECO:0000256" key="1">
    <source>
        <dbReference type="SAM" id="Phobius"/>
    </source>
</evidence>
<reference evidence="3" key="1">
    <citation type="submission" date="2011-06" db="EMBL/GenBank/DDBJ databases">
        <title>The complete genome of chromosome of Runella slithyformis DSM 19594.</title>
        <authorList>
            <consortium name="US DOE Joint Genome Institute (JGI-PGF)"/>
            <person name="Lucas S."/>
            <person name="Han J."/>
            <person name="Lapidus A."/>
            <person name="Bruce D."/>
            <person name="Goodwin L."/>
            <person name="Pitluck S."/>
            <person name="Peters L."/>
            <person name="Kyrpides N."/>
            <person name="Mavromatis K."/>
            <person name="Ivanova N."/>
            <person name="Ovchinnikova G."/>
            <person name="Zhang X."/>
            <person name="Misra M."/>
            <person name="Detter J.C."/>
            <person name="Tapia R."/>
            <person name="Han C."/>
            <person name="Land M."/>
            <person name="Hauser L."/>
            <person name="Markowitz V."/>
            <person name="Cheng J.-F."/>
            <person name="Hugenholtz P."/>
            <person name="Woyke T."/>
            <person name="Wu D."/>
            <person name="Tindall B."/>
            <person name="Faehrich R."/>
            <person name="Brambilla E."/>
            <person name="Klenk H.-P."/>
            <person name="Eisen J.A."/>
        </authorList>
    </citation>
    <scope>NUCLEOTIDE SEQUENCE [LARGE SCALE GENOMIC DNA]</scope>
    <source>
        <strain evidence="3">ATCC 29530 / DSM 19594 / LMG 11500 / NCIMB 11436 / LSU 4</strain>
    </source>
</reference>